<dbReference type="Gene3D" id="3.40.50.300">
    <property type="entry name" value="P-loop containing nucleotide triphosphate hydrolases"/>
    <property type="match status" value="1"/>
</dbReference>
<dbReference type="AlphaFoldDB" id="A0AAV9VE29"/>
<dbReference type="EMBL" id="JAVHNQ010000001">
    <property type="protein sequence ID" value="KAK6360038.1"/>
    <property type="molecule type" value="Genomic_DNA"/>
</dbReference>
<feature type="compositionally biased region" description="Polar residues" evidence="2">
    <location>
        <begin position="813"/>
        <end position="822"/>
    </location>
</feature>
<evidence type="ECO:0000256" key="1">
    <source>
        <dbReference type="ARBA" id="ARBA00022737"/>
    </source>
</evidence>
<feature type="compositionally biased region" description="Pro residues" evidence="2">
    <location>
        <begin position="920"/>
        <end position="929"/>
    </location>
</feature>
<dbReference type="Proteomes" id="UP001375240">
    <property type="component" value="Unassembled WGS sequence"/>
</dbReference>
<dbReference type="PANTHER" id="PTHR10039:SF14">
    <property type="entry name" value="NACHT DOMAIN-CONTAINING PROTEIN"/>
    <property type="match status" value="1"/>
</dbReference>
<evidence type="ECO:0000313" key="4">
    <source>
        <dbReference type="EMBL" id="KAK6360038.1"/>
    </source>
</evidence>
<dbReference type="PANTHER" id="PTHR10039">
    <property type="entry name" value="AMELOGENIN"/>
    <property type="match status" value="1"/>
</dbReference>
<comment type="caution">
    <text evidence="4">The sequence shown here is derived from an EMBL/GenBank/DDBJ whole genome shotgun (WGS) entry which is preliminary data.</text>
</comment>
<feature type="compositionally biased region" description="Polar residues" evidence="2">
    <location>
        <begin position="734"/>
        <end position="744"/>
    </location>
</feature>
<dbReference type="InterPro" id="IPR027417">
    <property type="entry name" value="P-loop_NTPase"/>
</dbReference>
<feature type="domain" description="Nephrocystin 3-like N-terminal" evidence="3">
    <location>
        <begin position="197"/>
        <end position="365"/>
    </location>
</feature>
<name>A0AAV9VE29_9PEZI</name>
<protein>
    <recommendedName>
        <fullName evidence="3">Nephrocystin 3-like N-terminal domain-containing protein</fullName>
    </recommendedName>
</protein>
<organism evidence="4 5">
    <name type="scientific">Orbilia brochopaga</name>
    <dbReference type="NCBI Taxonomy" id="3140254"/>
    <lineage>
        <taxon>Eukaryota</taxon>
        <taxon>Fungi</taxon>
        <taxon>Dikarya</taxon>
        <taxon>Ascomycota</taxon>
        <taxon>Pezizomycotina</taxon>
        <taxon>Orbiliomycetes</taxon>
        <taxon>Orbiliales</taxon>
        <taxon>Orbiliaceae</taxon>
        <taxon>Orbilia</taxon>
    </lineage>
</organism>
<proteinExistence type="predicted"/>
<evidence type="ECO:0000259" key="3">
    <source>
        <dbReference type="Pfam" id="PF24883"/>
    </source>
</evidence>
<reference evidence="4 5" key="1">
    <citation type="submission" date="2019-10" db="EMBL/GenBank/DDBJ databases">
        <authorList>
            <person name="Palmer J.M."/>
        </authorList>
    </citation>
    <scope>NUCLEOTIDE SEQUENCE [LARGE SCALE GENOMIC DNA]</scope>
    <source>
        <strain evidence="4 5">TWF696</strain>
    </source>
</reference>
<keyword evidence="5" id="KW-1185">Reference proteome</keyword>
<feature type="compositionally biased region" description="Basic and acidic residues" evidence="2">
    <location>
        <begin position="777"/>
        <end position="811"/>
    </location>
</feature>
<sequence>MAVRQQTWGPSPSSATDPHAHSRDFDISPISTLPSAHSRSPHSRSPHSRPSFSHSSSYDSRGMSISDLSPHSGTPIVLPHGYLPFGPDRRHSYSNSDLSRIGPERQYSVDTTWEASWGERPRSSTGFYPPTPTITSTQAGGFVGLSPVQRQTSMPMDATVSILASGVLDYLNHLKQWLSPIDFQLERLQLQRTRTVGTFDWLVTTDGQFTRWLKSTTSESSVLWLCDRPGVGKSVATSLILQAVETHCQSHRFSFAYIFGKRANKLNPAPQAIDFIKSLAFQIFRSHPISDGQPPQAWDTYLRNSTQMPTMDQAVEFLGEVLKNRRTYLVVDGIDECLQPSEVLEAILELPTVTDGSTRILISSRMRPDAFDADGLYPVVRLTPQGGNYSADLRIYVEDEMSRIEGFHRRSERFNEAVSKVIAASDGNFQWAAALLVDLKLAQAQGRFWETITTVPKEMKILVKQELWKIWQKPESKRRLMLEALEWTIFCMEPLTVGSFPFGRVFDSDGSFLDYEHRRIDRSRFLLRFGTEFLIFPTLDGKFELFHHRLADYILLTSMEENPQFQLTDGPTRLALSTVRYLSSPSFQESLNSETYQHTGLHSSQPGGAKTYLHSKFRCLEYASRHLVQHLLKVSDVTTDDGSELVSTLITFFLSTNAVTWVEAAQVFDASFARTFVNQGPDLTDWIRSVFAVHPRWRDSLHAVTARLDQLQYYVGSSGAGLAVQPPTRPRATTFDSPSIQISSYPEEHHQNDYTSRARSRSPRRISSLLTTFAGAVRHEDASRGMRHEDTSRSPQRRTREEVEQGVERRSPARNTFPTSNTDNRRSSTRAVTSAIAIANASATGAVPFQYHYPVREDPCSGWGHSSQTHPSVQSASQHSYQSLPGPSHPQFGGASPPQQQWYPMQEYYGPSFQQENYSEPPPPYMRYG</sequence>
<dbReference type="InterPro" id="IPR056884">
    <property type="entry name" value="NPHP3-like_N"/>
</dbReference>
<gene>
    <name evidence="4" type="ORF">TWF696_001157</name>
</gene>
<feature type="region of interest" description="Disordered" evidence="2">
    <location>
        <begin position="861"/>
        <end position="929"/>
    </location>
</feature>
<feature type="compositionally biased region" description="Low complexity" evidence="2">
    <location>
        <begin position="48"/>
        <end position="61"/>
    </location>
</feature>
<dbReference type="Pfam" id="PF24883">
    <property type="entry name" value="NPHP3_N"/>
    <property type="match status" value="1"/>
</dbReference>
<accession>A0AAV9VE29</accession>
<evidence type="ECO:0000256" key="2">
    <source>
        <dbReference type="SAM" id="MobiDB-lite"/>
    </source>
</evidence>
<feature type="compositionally biased region" description="Polar residues" evidence="2">
    <location>
        <begin position="1"/>
        <end position="16"/>
    </location>
</feature>
<dbReference type="SUPFAM" id="SSF52540">
    <property type="entry name" value="P-loop containing nucleoside triphosphate hydrolases"/>
    <property type="match status" value="1"/>
</dbReference>
<feature type="region of interest" description="Disordered" evidence="2">
    <location>
        <begin position="720"/>
        <end position="829"/>
    </location>
</feature>
<evidence type="ECO:0000313" key="5">
    <source>
        <dbReference type="Proteomes" id="UP001375240"/>
    </source>
</evidence>
<keyword evidence="1" id="KW-0677">Repeat</keyword>
<feature type="region of interest" description="Disordered" evidence="2">
    <location>
        <begin position="1"/>
        <end position="71"/>
    </location>
</feature>
<feature type="compositionally biased region" description="Polar residues" evidence="2">
    <location>
        <begin position="864"/>
        <end position="885"/>
    </location>
</feature>